<reference evidence="8 9" key="1">
    <citation type="journal article" date="2018" name="Nat. Biotechnol.">
        <title>A standardized bacterial taxonomy based on genome phylogeny substantially revises the tree of life.</title>
        <authorList>
            <person name="Parks D.H."/>
            <person name="Chuvochina M."/>
            <person name="Waite D.W."/>
            <person name="Rinke C."/>
            <person name="Skarshewski A."/>
            <person name="Chaumeil P.A."/>
            <person name="Hugenholtz P."/>
        </authorList>
    </citation>
    <scope>NUCLEOTIDE SEQUENCE [LARGE SCALE GENOMIC DNA]</scope>
    <source>
        <strain evidence="8">UBA11306</strain>
    </source>
</reference>
<protein>
    <submittedName>
        <fullName evidence="8">Polyprenyl synthetase family protein</fullName>
    </submittedName>
</protein>
<organism evidence="8 9">
    <name type="scientific">Bavariicoccus seileri</name>
    <dbReference type="NCBI Taxonomy" id="549685"/>
    <lineage>
        <taxon>Bacteria</taxon>
        <taxon>Bacillati</taxon>
        <taxon>Bacillota</taxon>
        <taxon>Bacilli</taxon>
        <taxon>Lactobacillales</taxon>
        <taxon>Enterococcaceae</taxon>
        <taxon>Bavariicoccus</taxon>
    </lineage>
</organism>
<sequence length="299" mass="33611">MAEVSYNDLLIEFNGYLDELYPKTSLLNEAAYYALSSGGKRVRPLLVFATAGWLKQDVYDTFPIAAAVESIHSYSLIHDDLPEMDNDELRRGKPTVHKKYGHGLALLVGDMLLSDCYEELLKSDLFDKAKLFAIQKISSHIGGKGMVKGQYLDSLYSGENCDIIRLEKIHQLKTGALISASGESPFGMVEDEIYIKQLISRFCRFFGLAFQVHNDLKDVLLTKEETGKEVHHDADLDKATYPKILGVTGAIDRLSQLNEKLTEITNELAELVPNAQISRSIYQKCNQVVSAEKLREYHD</sequence>
<dbReference type="Proteomes" id="UP000262195">
    <property type="component" value="Unassembled WGS sequence"/>
</dbReference>
<accession>A0A3D4S5Y5</accession>
<dbReference type="GO" id="GO:0046872">
    <property type="term" value="F:metal ion binding"/>
    <property type="evidence" value="ECO:0007669"/>
    <property type="project" value="UniProtKB-KW"/>
</dbReference>
<keyword evidence="6" id="KW-0414">Isoprene biosynthesis</keyword>
<dbReference type="SUPFAM" id="SSF48576">
    <property type="entry name" value="Terpenoid synthases"/>
    <property type="match status" value="1"/>
</dbReference>
<proteinExistence type="inferred from homology"/>
<dbReference type="SFLD" id="SFLDS00005">
    <property type="entry name" value="Isoprenoid_Synthase_Type_I"/>
    <property type="match status" value="1"/>
</dbReference>
<dbReference type="GO" id="GO:0008299">
    <property type="term" value="P:isoprenoid biosynthetic process"/>
    <property type="evidence" value="ECO:0007669"/>
    <property type="project" value="UniProtKB-KW"/>
</dbReference>
<dbReference type="PROSITE" id="PS00723">
    <property type="entry name" value="POLYPRENYL_SYNTHASE_1"/>
    <property type="match status" value="1"/>
</dbReference>
<evidence type="ECO:0000256" key="7">
    <source>
        <dbReference type="RuleBase" id="RU004466"/>
    </source>
</evidence>
<dbReference type="PANTHER" id="PTHR43281:SF1">
    <property type="entry name" value="FARNESYL DIPHOSPHATE SYNTHASE"/>
    <property type="match status" value="1"/>
</dbReference>
<evidence type="ECO:0000256" key="2">
    <source>
        <dbReference type="ARBA" id="ARBA00006706"/>
    </source>
</evidence>
<dbReference type="InterPro" id="IPR000092">
    <property type="entry name" value="Polyprenyl_synt"/>
</dbReference>
<evidence type="ECO:0000256" key="6">
    <source>
        <dbReference type="ARBA" id="ARBA00023229"/>
    </source>
</evidence>
<keyword evidence="4" id="KW-0479">Metal-binding</keyword>
<dbReference type="CDD" id="cd00685">
    <property type="entry name" value="Trans_IPPS_HT"/>
    <property type="match status" value="1"/>
</dbReference>
<evidence type="ECO:0000313" key="9">
    <source>
        <dbReference type="Proteomes" id="UP000262195"/>
    </source>
</evidence>
<gene>
    <name evidence="8" type="ORF">DIW15_04810</name>
</gene>
<dbReference type="GO" id="GO:0004659">
    <property type="term" value="F:prenyltransferase activity"/>
    <property type="evidence" value="ECO:0007669"/>
    <property type="project" value="InterPro"/>
</dbReference>
<dbReference type="PANTHER" id="PTHR43281">
    <property type="entry name" value="FARNESYL DIPHOSPHATE SYNTHASE"/>
    <property type="match status" value="1"/>
</dbReference>
<evidence type="ECO:0000256" key="5">
    <source>
        <dbReference type="ARBA" id="ARBA00022842"/>
    </source>
</evidence>
<evidence type="ECO:0000256" key="4">
    <source>
        <dbReference type="ARBA" id="ARBA00022723"/>
    </source>
</evidence>
<dbReference type="InterPro" id="IPR008949">
    <property type="entry name" value="Isoprenoid_synthase_dom_sf"/>
</dbReference>
<comment type="cofactor">
    <cofactor evidence="1">
        <name>Mg(2+)</name>
        <dbReference type="ChEBI" id="CHEBI:18420"/>
    </cofactor>
</comment>
<comment type="similarity">
    <text evidence="2 7">Belongs to the FPP/GGPP synthase family.</text>
</comment>
<keyword evidence="5" id="KW-0460">Magnesium</keyword>
<dbReference type="Pfam" id="PF00348">
    <property type="entry name" value="polyprenyl_synt"/>
    <property type="match status" value="1"/>
</dbReference>
<dbReference type="Gene3D" id="1.10.600.10">
    <property type="entry name" value="Farnesyl Diphosphate Synthase"/>
    <property type="match status" value="1"/>
</dbReference>
<dbReference type="STRING" id="1121105.GCA_000421665_00563"/>
<keyword evidence="3 7" id="KW-0808">Transferase</keyword>
<dbReference type="AlphaFoldDB" id="A0A3D4S5Y5"/>
<name>A0A3D4S5Y5_9ENTE</name>
<dbReference type="InterPro" id="IPR033749">
    <property type="entry name" value="Polyprenyl_synt_CS"/>
</dbReference>
<comment type="caution">
    <text evidence="8">The sequence shown here is derived from an EMBL/GenBank/DDBJ whole genome shotgun (WGS) entry which is preliminary data.</text>
</comment>
<evidence type="ECO:0000313" key="8">
    <source>
        <dbReference type="EMBL" id="HCS94008.1"/>
    </source>
</evidence>
<evidence type="ECO:0000256" key="1">
    <source>
        <dbReference type="ARBA" id="ARBA00001946"/>
    </source>
</evidence>
<evidence type="ECO:0000256" key="3">
    <source>
        <dbReference type="ARBA" id="ARBA00022679"/>
    </source>
</evidence>
<dbReference type="EMBL" id="DQHO01000031">
    <property type="protein sequence ID" value="HCS94008.1"/>
    <property type="molecule type" value="Genomic_DNA"/>
</dbReference>